<keyword evidence="6 7" id="KW-0472">Membrane</keyword>
<dbReference type="InterPro" id="IPR051393">
    <property type="entry name" value="ABC_transporter_permease"/>
</dbReference>
<accession>A0ABQ6CW90</accession>
<sequence>MLDASKFRNLLYVLPSLAVYAAFVLLPILSSIGLGFTQWDGISAPIFVGLKNYTTLFADPVFYTALWNNLVLLAFYVALPLVIGLILAVVVTSIRTTEQLALRTLYFMPYVMPTAVLGIIWRWLYNPAFGPLNQALKAVGLKAIALPWLGSFAFALPAVGMVATWYYAGFCMAIFMSGLQRIEPSLYDAAKVDGATPVQSFRYISVPSLLPEVRIVLLLTIIASIKSFDLIFTMTRGGPANSTLVPNLYMYQLGFDLGRYGYASAVAVIGAILIFLVNGAIHRFMPAHRQGGQ</sequence>
<dbReference type="PANTHER" id="PTHR30193">
    <property type="entry name" value="ABC TRANSPORTER PERMEASE PROTEIN"/>
    <property type="match status" value="1"/>
</dbReference>
<evidence type="ECO:0000256" key="5">
    <source>
        <dbReference type="ARBA" id="ARBA00022989"/>
    </source>
</evidence>
<feature type="transmembrane region" description="Helical" evidence="7">
    <location>
        <begin position="215"/>
        <end position="234"/>
    </location>
</feature>
<feature type="transmembrane region" description="Helical" evidence="7">
    <location>
        <begin position="104"/>
        <end position="124"/>
    </location>
</feature>
<dbReference type="Pfam" id="PF00528">
    <property type="entry name" value="BPD_transp_1"/>
    <property type="match status" value="1"/>
</dbReference>
<evidence type="ECO:0000256" key="6">
    <source>
        <dbReference type="ARBA" id="ARBA00023136"/>
    </source>
</evidence>
<dbReference type="EMBL" id="BSPC01000063">
    <property type="protein sequence ID" value="GLS22557.1"/>
    <property type="molecule type" value="Genomic_DNA"/>
</dbReference>
<dbReference type="InterPro" id="IPR035906">
    <property type="entry name" value="MetI-like_sf"/>
</dbReference>
<dbReference type="RefSeq" id="WP_284315513.1">
    <property type="nucleotide sequence ID" value="NZ_BSPC01000063.1"/>
</dbReference>
<reference evidence="10" key="1">
    <citation type="journal article" date="2019" name="Int. J. Syst. Evol. Microbiol.">
        <title>The Global Catalogue of Microorganisms (GCM) 10K type strain sequencing project: providing services to taxonomists for standard genome sequencing and annotation.</title>
        <authorList>
            <consortium name="The Broad Institute Genomics Platform"/>
            <consortium name="The Broad Institute Genome Sequencing Center for Infectious Disease"/>
            <person name="Wu L."/>
            <person name="Ma J."/>
        </authorList>
    </citation>
    <scope>NUCLEOTIDE SEQUENCE [LARGE SCALE GENOMIC DNA]</scope>
    <source>
        <strain evidence="10">NBRC 101365</strain>
    </source>
</reference>
<dbReference type="Gene3D" id="1.10.3720.10">
    <property type="entry name" value="MetI-like"/>
    <property type="match status" value="1"/>
</dbReference>
<name>A0ABQ6CW90_9HYPH</name>
<feature type="transmembrane region" description="Helical" evidence="7">
    <location>
        <begin position="260"/>
        <end position="281"/>
    </location>
</feature>
<gene>
    <name evidence="9" type="ORF">GCM10007874_55750</name>
</gene>
<evidence type="ECO:0000256" key="2">
    <source>
        <dbReference type="ARBA" id="ARBA00022448"/>
    </source>
</evidence>
<feature type="transmembrane region" description="Helical" evidence="7">
    <location>
        <begin position="144"/>
        <end position="168"/>
    </location>
</feature>
<proteinExistence type="inferred from homology"/>
<dbReference type="CDD" id="cd06261">
    <property type="entry name" value="TM_PBP2"/>
    <property type="match status" value="1"/>
</dbReference>
<keyword evidence="10" id="KW-1185">Reference proteome</keyword>
<feature type="domain" description="ABC transmembrane type-1" evidence="8">
    <location>
        <begin position="66"/>
        <end position="281"/>
    </location>
</feature>
<evidence type="ECO:0000313" key="10">
    <source>
        <dbReference type="Proteomes" id="UP001156882"/>
    </source>
</evidence>
<evidence type="ECO:0000313" key="9">
    <source>
        <dbReference type="EMBL" id="GLS22557.1"/>
    </source>
</evidence>
<evidence type="ECO:0000256" key="1">
    <source>
        <dbReference type="ARBA" id="ARBA00004651"/>
    </source>
</evidence>
<keyword evidence="2 7" id="KW-0813">Transport</keyword>
<organism evidence="9 10">
    <name type="scientific">Labrys miyagiensis</name>
    <dbReference type="NCBI Taxonomy" id="346912"/>
    <lineage>
        <taxon>Bacteria</taxon>
        <taxon>Pseudomonadati</taxon>
        <taxon>Pseudomonadota</taxon>
        <taxon>Alphaproteobacteria</taxon>
        <taxon>Hyphomicrobiales</taxon>
        <taxon>Xanthobacteraceae</taxon>
        <taxon>Labrys</taxon>
    </lineage>
</organism>
<keyword evidence="5 7" id="KW-1133">Transmembrane helix</keyword>
<evidence type="ECO:0000256" key="4">
    <source>
        <dbReference type="ARBA" id="ARBA00022692"/>
    </source>
</evidence>
<dbReference type="PROSITE" id="PS50928">
    <property type="entry name" value="ABC_TM1"/>
    <property type="match status" value="1"/>
</dbReference>
<protein>
    <submittedName>
        <fullName evidence="9">Sugar ABC transporter permease</fullName>
    </submittedName>
</protein>
<dbReference type="Proteomes" id="UP001156882">
    <property type="component" value="Unassembled WGS sequence"/>
</dbReference>
<feature type="transmembrane region" description="Helical" evidence="7">
    <location>
        <begin position="70"/>
        <end position="92"/>
    </location>
</feature>
<dbReference type="PANTHER" id="PTHR30193:SF37">
    <property type="entry name" value="INNER MEMBRANE ABC TRANSPORTER PERMEASE PROTEIN YCJO"/>
    <property type="match status" value="1"/>
</dbReference>
<keyword evidence="3" id="KW-1003">Cell membrane</keyword>
<evidence type="ECO:0000256" key="7">
    <source>
        <dbReference type="RuleBase" id="RU363032"/>
    </source>
</evidence>
<comment type="subcellular location">
    <subcellularLocation>
        <location evidence="1 7">Cell membrane</location>
        <topology evidence="1 7">Multi-pass membrane protein</topology>
    </subcellularLocation>
</comment>
<dbReference type="SUPFAM" id="SSF161098">
    <property type="entry name" value="MetI-like"/>
    <property type="match status" value="1"/>
</dbReference>
<comment type="similarity">
    <text evidence="7">Belongs to the binding-protein-dependent transport system permease family.</text>
</comment>
<dbReference type="InterPro" id="IPR000515">
    <property type="entry name" value="MetI-like"/>
</dbReference>
<comment type="caution">
    <text evidence="9">The sequence shown here is derived from an EMBL/GenBank/DDBJ whole genome shotgun (WGS) entry which is preliminary data.</text>
</comment>
<keyword evidence="4 7" id="KW-0812">Transmembrane</keyword>
<evidence type="ECO:0000256" key="3">
    <source>
        <dbReference type="ARBA" id="ARBA00022475"/>
    </source>
</evidence>
<feature type="transmembrane region" description="Helical" evidence="7">
    <location>
        <begin position="12"/>
        <end position="36"/>
    </location>
</feature>
<evidence type="ECO:0000259" key="8">
    <source>
        <dbReference type="PROSITE" id="PS50928"/>
    </source>
</evidence>